<dbReference type="EMBL" id="OU466857">
    <property type="protein sequence ID" value="CAH2037866.1"/>
    <property type="molecule type" value="Genomic_DNA"/>
</dbReference>
<dbReference type="AlphaFoldDB" id="A0AAU9RGK9"/>
<dbReference type="Proteomes" id="UP000836841">
    <property type="component" value="Chromosome 1"/>
</dbReference>
<evidence type="ECO:0000313" key="3">
    <source>
        <dbReference type="Proteomes" id="UP000836841"/>
    </source>
</evidence>
<evidence type="ECO:0000313" key="2">
    <source>
        <dbReference type="EMBL" id="CAH2037866.1"/>
    </source>
</evidence>
<evidence type="ECO:0000256" key="1">
    <source>
        <dbReference type="SAM" id="SignalP"/>
    </source>
</evidence>
<feature type="chain" id="PRO_5043650576" evidence="1">
    <location>
        <begin position="26"/>
        <end position="104"/>
    </location>
</feature>
<keyword evidence="1" id="KW-0732">Signal</keyword>
<accession>A0AAU9RGK9</accession>
<gene>
    <name evidence="2" type="ORF">TAV2_LOCUS1351</name>
</gene>
<organism evidence="2 3">
    <name type="scientific">Thlaspi arvense</name>
    <name type="common">Field penny-cress</name>
    <dbReference type="NCBI Taxonomy" id="13288"/>
    <lineage>
        <taxon>Eukaryota</taxon>
        <taxon>Viridiplantae</taxon>
        <taxon>Streptophyta</taxon>
        <taxon>Embryophyta</taxon>
        <taxon>Tracheophyta</taxon>
        <taxon>Spermatophyta</taxon>
        <taxon>Magnoliopsida</taxon>
        <taxon>eudicotyledons</taxon>
        <taxon>Gunneridae</taxon>
        <taxon>Pentapetalae</taxon>
        <taxon>rosids</taxon>
        <taxon>malvids</taxon>
        <taxon>Brassicales</taxon>
        <taxon>Brassicaceae</taxon>
        <taxon>Thlaspideae</taxon>
        <taxon>Thlaspi</taxon>
    </lineage>
</organism>
<protein>
    <submittedName>
        <fullName evidence="2">Uncharacterized protein</fullName>
    </submittedName>
</protein>
<feature type="signal peptide" evidence="1">
    <location>
        <begin position="1"/>
        <end position="25"/>
    </location>
</feature>
<reference evidence="2 3" key="1">
    <citation type="submission" date="2022-03" db="EMBL/GenBank/DDBJ databases">
        <authorList>
            <person name="Nunn A."/>
            <person name="Chopra R."/>
            <person name="Nunn A."/>
            <person name="Contreras Garrido A."/>
        </authorList>
    </citation>
    <scope>NUCLEOTIDE SEQUENCE [LARGE SCALE GENOMIC DNA]</scope>
</reference>
<proteinExistence type="predicted"/>
<name>A0AAU9RGK9_THLAR</name>
<sequence>MKQVSFKLVLLVSLLLTVFPDANRADPNHLGQCDTNLECYTMGCIRGPGYCDNGVCRCPKVQAVDTKRADLNHLGQCDTNLECYTMGCIRGPGYCDNGVCRCPK</sequence>
<keyword evidence="3" id="KW-1185">Reference proteome</keyword>